<organism evidence="13 14">
    <name type="scientific">Marinoscillum furvescens DSM 4134</name>
    <dbReference type="NCBI Taxonomy" id="1122208"/>
    <lineage>
        <taxon>Bacteria</taxon>
        <taxon>Pseudomonadati</taxon>
        <taxon>Bacteroidota</taxon>
        <taxon>Cytophagia</taxon>
        <taxon>Cytophagales</taxon>
        <taxon>Reichenbachiellaceae</taxon>
        <taxon>Marinoscillum</taxon>
    </lineage>
</organism>
<dbReference type="EMBL" id="QREG01000016">
    <property type="protein sequence ID" value="RED96019.1"/>
    <property type="molecule type" value="Genomic_DNA"/>
</dbReference>
<evidence type="ECO:0000256" key="4">
    <source>
        <dbReference type="ARBA" id="ARBA00022692"/>
    </source>
</evidence>
<dbReference type="Gene3D" id="2.40.170.20">
    <property type="entry name" value="TonB-dependent receptor, beta-barrel domain"/>
    <property type="match status" value="1"/>
</dbReference>
<dbReference type="GO" id="GO:0009279">
    <property type="term" value="C:cell outer membrane"/>
    <property type="evidence" value="ECO:0007669"/>
    <property type="project" value="UniProtKB-SubCell"/>
</dbReference>
<evidence type="ECO:0000256" key="10">
    <source>
        <dbReference type="SAM" id="SignalP"/>
    </source>
</evidence>
<gene>
    <name evidence="13" type="ORF">C7460_11677</name>
</gene>
<dbReference type="Pfam" id="PF00593">
    <property type="entry name" value="TonB_dep_Rec_b-barrel"/>
    <property type="match status" value="1"/>
</dbReference>
<keyword evidence="5 9" id="KW-0798">TonB box</keyword>
<evidence type="ECO:0000256" key="1">
    <source>
        <dbReference type="ARBA" id="ARBA00004571"/>
    </source>
</evidence>
<name>A0A3D9L0Q1_MARFU</name>
<reference evidence="13 14" key="1">
    <citation type="submission" date="2018-07" db="EMBL/GenBank/DDBJ databases">
        <title>Genomic Encyclopedia of Type Strains, Phase IV (KMG-IV): sequencing the most valuable type-strain genomes for metagenomic binning, comparative biology and taxonomic classification.</title>
        <authorList>
            <person name="Goeker M."/>
        </authorList>
    </citation>
    <scope>NUCLEOTIDE SEQUENCE [LARGE SCALE GENOMIC DNA]</scope>
    <source>
        <strain evidence="13 14">DSM 4134</strain>
    </source>
</reference>
<keyword evidence="4 8" id="KW-0812">Transmembrane</keyword>
<evidence type="ECO:0000256" key="5">
    <source>
        <dbReference type="ARBA" id="ARBA00023077"/>
    </source>
</evidence>
<keyword evidence="10" id="KW-0732">Signal</keyword>
<comment type="similarity">
    <text evidence="8 9">Belongs to the TonB-dependent receptor family.</text>
</comment>
<dbReference type="InterPro" id="IPR023996">
    <property type="entry name" value="TonB-dep_OMP_SusC/RagA"/>
</dbReference>
<keyword evidence="7 8" id="KW-0998">Cell outer membrane</keyword>
<feature type="domain" description="TonB-dependent receptor-like beta-barrel" evidence="11">
    <location>
        <begin position="440"/>
        <end position="813"/>
    </location>
</feature>
<dbReference type="InterPro" id="IPR012910">
    <property type="entry name" value="Plug_dom"/>
</dbReference>
<dbReference type="AlphaFoldDB" id="A0A3D9L0Q1"/>
<dbReference type="InterPro" id="IPR000531">
    <property type="entry name" value="Beta-barrel_TonB"/>
</dbReference>
<evidence type="ECO:0000313" key="13">
    <source>
        <dbReference type="EMBL" id="RED96019.1"/>
    </source>
</evidence>
<dbReference type="Pfam" id="PF13715">
    <property type="entry name" value="CarbopepD_reg_2"/>
    <property type="match status" value="1"/>
</dbReference>
<dbReference type="InterPro" id="IPR008969">
    <property type="entry name" value="CarboxyPept-like_regulatory"/>
</dbReference>
<dbReference type="Gene3D" id="2.60.40.1120">
    <property type="entry name" value="Carboxypeptidase-like, regulatory domain"/>
    <property type="match status" value="1"/>
</dbReference>
<comment type="subcellular location">
    <subcellularLocation>
        <location evidence="1 8">Cell outer membrane</location>
        <topology evidence="1 8">Multi-pass membrane protein</topology>
    </subcellularLocation>
</comment>
<evidence type="ECO:0000256" key="3">
    <source>
        <dbReference type="ARBA" id="ARBA00022452"/>
    </source>
</evidence>
<keyword evidence="6 8" id="KW-0472">Membrane</keyword>
<dbReference type="Proteomes" id="UP000256779">
    <property type="component" value="Unassembled WGS sequence"/>
</dbReference>
<dbReference type="InterPro" id="IPR037066">
    <property type="entry name" value="Plug_dom_sf"/>
</dbReference>
<evidence type="ECO:0000313" key="14">
    <source>
        <dbReference type="Proteomes" id="UP000256779"/>
    </source>
</evidence>
<evidence type="ECO:0000256" key="6">
    <source>
        <dbReference type="ARBA" id="ARBA00023136"/>
    </source>
</evidence>
<sequence>MVSATRWLCALALVLIHLPGYSQQTVQGVVTSEAGDEGLPGVAIVVQGTSNGTISDIDGNFKLSVPNADDAILEFSFIGYKKEVVSVNGRSVINVEMSEDVQALDEVVVIGYGEQKKKEVTGAVARIETEELIKNATVDIGTALQGQIAGVSVQAVSGEPGAGSNIQIRGLSSVNGSSNPLYVVDGVPFNGDPKLSMNEIESIDVLKDAASASIYGTRGSGGVILITTKKGKAGSMKIGLDSYVGVQRITSGEHLMNREQSLYSNFIHQYHLNPNQHFQNTWSSLETNPTSFTNDTDIRGIIQNDNAIIQNHALTVSGGRDGLTYNVVGSFHENQGTIINSGYERYNVRANTVFKKDKWTVNTGMGARVEKQQYAPWQFLLDAIKYKPLQQPLHPDASIVQDAGNGVQAAALGGLMAKLKQDDRRHGNHFNGMIQISNQITKNLSLSSRFGTTFTDDTRVRINPLFIAYDDDGNRIAFDGNARSGVYNQSSRASSLAWENMINYKKSFGEHNFKLLGVFSMENYTFTSFFAEKKDLISNDVTTLQGVTADPNVGTGNNWNQDRSNSLIGMLARLQYDFRGKYLFSASVRRDGSSRFAKENRWGVFPSVSAGWNVSDEAFWAPVAGTLSTLKLRASLGTTGNQNFLDYSNAATIAIGRDYPFGPEDNVMLGLGATQLDYANPEVKWETSQQLNVGFDMGLLSDRLTVTGDFYNTNKIDMLFPYVVPPTAGTTSSVILNIGDMTNKGVELAANWRQAGELSWSLGGTFSKNINEVTKMQEGSEIMYLDNSTVVQGVPNEDLVTAIALGYPAGSFFLIETDGIVDGEEELEAYKKIQPTAKMGDLKYVDQNGDSTITLDDRVYMGSGIPDFEVGLNFSMDWKGFDFSMNWYAAVGGEVMNGSKAYAYKFGRHMDQYYQWSPWNPNSDIPAHRGRDHYNARGYTDYWLEDGTFVRLRNIAFGYTLPKAITQPAGISKLRVYLSAQNPITLTKYTGYDPEVGNNGLSSRGLDRGNYPISAIYRAGIQLDF</sequence>
<evidence type="ECO:0000256" key="8">
    <source>
        <dbReference type="PROSITE-ProRule" id="PRU01360"/>
    </source>
</evidence>
<keyword evidence="14" id="KW-1185">Reference proteome</keyword>
<evidence type="ECO:0000256" key="2">
    <source>
        <dbReference type="ARBA" id="ARBA00022448"/>
    </source>
</evidence>
<keyword evidence="3 8" id="KW-1134">Transmembrane beta strand</keyword>
<proteinExistence type="inferred from homology"/>
<feature type="chain" id="PRO_5017737556" evidence="10">
    <location>
        <begin position="25"/>
        <end position="1025"/>
    </location>
</feature>
<protein>
    <submittedName>
        <fullName evidence="13">TonB-linked SusC/RagA family outer membrane protein</fullName>
    </submittedName>
</protein>
<dbReference type="PROSITE" id="PS52016">
    <property type="entry name" value="TONB_DEPENDENT_REC_3"/>
    <property type="match status" value="1"/>
</dbReference>
<dbReference type="SUPFAM" id="SSF49464">
    <property type="entry name" value="Carboxypeptidase regulatory domain-like"/>
    <property type="match status" value="1"/>
</dbReference>
<dbReference type="Pfam" id="PF07715">
    <property type="entry name" value="Plug"/>
    <property type="match status" value="1"/>
</dbReference>
<evidence type="ECO:0000256" key="9">
    <source>
        <dbReference type="RuleBase" id="RU003357"/>
    </source>
</evidence>
<evidence type="ECO:0000259" key="12">
    <source>
        <dbReference type="Pfam" id="PF07715"/>
    </source>
</evidence>
<dbReference type="InterPro" id="IPR039426">
    <property type="entry name" value="TonB-dep_rcpt-like"/>
</dbReference>
<dbReference type="NCBIfam" id="TIGR04057">
    <property type="entry name" value="SusC_RagA_signa"/>
    <property type="match status" value="1"/>
</dbReference>
<accession>A0A3D9L0Q1</accession>
<dbReference type="NCBIfam" id="TIGR04056">
    <property type="entry name" value="OMP_RagA_SusC"/>
    <property type="match status" value="1"/>
</dbReference>
<evidence type="ECO:0000259" key="11">
    <source>
        <dbReference type="Pfam" id="PF00593"/>
    </source>
</evidence>
<dbReference type="InterPro" id="IPR036942">
    <property type="entry name" value="Beta-barrel_TonB_sf"/>
</dbReference>
<dbReference type="SUPFAM" id="SSF56935">
    <property type="entry name" value="Porins"/>
    <property type="match status" value="1"/>
</dbReference>
<evidence type="ECO:0000256" key="7">
    <source>
        <dbReference type="ARBA" id="ARBA00023237"/>
    </source>
</evidence>
<dbReference type="InterPro" id="IPR023997">
    <property type="entry name" value="TonB-dep_OMP_SusC/RagA_CS"/>
</dbReference>
<comment type="caution">
    <text evidence="13">The sequence shown here is derived from an EMBL/GenBank/DDBJ whole genome shotgun (WGS) entry which is preliminary data.</text>
</comment>
<dbReference type="Gene3D" id="2.170.130.10">
    <property type="entry name" value="TonB-dependent receptor, plug domain"/>
    <property type="match status" value="1"/>
</dbReference>
<keyword evidence="2 8" id="KW-0813">Transport</keyword>
<feature type="signal peptide" evidence="10">
    <location>
        <begin position="1"/>
        <end position="24"/>
    </location>
</feature>
<feature type="domain" description="TonB-dependent receptor plug" evidence="12">
    <location>
        <begin position="116"/>
        <end position="223"/>
    </location>
</feature>